<sequence length="116" mass="12906">MVDVVNRRCRHPGCTKRPSFGQDGSKKQEFCAQHAHQGMVDIVSKRCARPGCMKQPRFGNEGSKKPEFCAQHAPQDMVDVLSKRCAHPGCTKGYIRQQQEGVLCPTRTSGHVSCSY</sequence>
<keyword evidence="2" id="KW-1185">Reference proteome</keyword>
<evidence type="ECO:0000313" key="2">
    <source>
        <dbReference type="Proteomes" id="UP000002630"/>
    </source>
</evidence>
<dbReference type="Pfam" id="PF19114">
    <property type="entry name" value="EsV_1_7_cys"/>
    <property type="match status" value="3"/>
</dbReference>
<accession>D8LMB1</accession>
<dbReference type="InParanoid" id="D8LMB1"/>
<dbReference type="InterPro" id="IPR043822">
    <property type="entry name" value="EsV_1_7_cys"/>
</dbReference>
<proteinExistence type="predicted"/>
<name>D8LMB1_ECTSI</name>
<organism evidence="1 2">
    <name type="scientific">Ectocarpus siliculosus</name>
    <name type="common">Brown alga</name>
    <name type="synonym">Conferva siliculosa</name>
    <dbReference type="NCBI Taxonomy" id="2880"/>
    <lineage>
        <taxon>Eukaryota</taxon>
        <taxon>Sar</taxon>
        <taxon>Stramenopiles</taxon>
        <taxon>Ochrophyta</taxon>
        <taxon>PX clade</taxon>
        <taxon>Phaeophyceae</taxon>
        <taxon>Ectocarpales</taxon>
        <taxon>Ectocarpaceae</taxon>
        <taxon>Ectocarpus</taxon>
    </lineage>
</organism>
<dbReference type="OrthoDB" id="2441233at2759"/>
<dbReference type="SMART" id="SM01425">
    <property type="entry name" value="EsV_1_7"/>
    <property type="match status" value="2"/>
</dbReference>
<protein>
    <submittedName>
        <fullName evidence="1">EsV-1-7</fullName>
    </submittedName>
</protein>
<dbReference type="OMA" id="LSKRCAH"/>
<dbReference type="AlphaFoldDB" id="D8LMB1"/>
<evidence type="ECO:0000313" key="1">
    <source>
        <dbReference type="EMBL" id="CBN77521.1"/>
    </source>
</evidence>
<dbReference type="EMBL" id="FN649728">
    <property type="protein sequence ID" value="CBN77521.1"/>
    <property type="molecule type" value="Genomic_DNA"/>
</dbReference>
<reference evidence="1 2" key="1">
    <citation type="journal article" date="2010" name="Nature">
        <title>The Ectocarpus genome and the independent evolution of multicellularity in brown algae.</title>
        <authorList>
            <person name="Cock J.M."/>
            <person name="Sterck L."/>
            <person name="Rouze P."/>
            <person name="Scornet D."/>
            <person name="Allen A.E."/>
            <person name="Amoutzias G."/>
            <person name="Anthouard V."/>
            <person name="Artiguenave F."/>
            <person name="Aury J.M."/>
            <person name="Badger J.H."/>
            <person name="Beszteri B."/>
            <person name="Billiau K."/>
            <person name="Bonnet E."/>
            <person name="Bothwell J.H."/>
            <person name="Bowler C."/>
            <person name="Boyen C."/>
            <person name="Brownlee C."/>
            <person name="Carrano C.J."/>
            <person name="Charrier B."/>
            <person name="Cho G.Y."/>
            <person name="Coelho S.M."/>
            <person name="Collen J."/>
            <person name="Corre E."/>
            <person name="Da Silva C."/>
            <person name="Delage L."/>
            <person name="Delaroque N."/>
            <person name="Dittami S.M."/>
            <person name="Doulbeau S."/>
            <person name="Elias M."/>
            <person name="Farnham G."/>
            <person name="Gachon C.M."/>
            <person name="Gschloessl B."/>
            <person name="Heesch S."/>
            <person name="Jabbari K."/>
            <person name="Jubin C."/>
            <person name="Kawai H."/>
            <person name="Kimura K."/>
            <person name="Kloareg B."/>
            <person name="Kupper F.C."/>
            <person name="Lang D."/>
            <person name="Le Bail A."/>
            <person name="Leblanc C."/>
            <person name="Lerouge P."/>
            <person name="Lohr M."/>
            <person name="Lopez P.J."/>
            <person name="Martens C."/>
            <person name="Maumus F."/>
            <person name="Michel G."/>
            <person name="Miranda-Saavedra D."/>
            <person name="Morales J."/>
            <person name="Moreau H."/>
            <person name="Motomura T."/>
            <person name="Nagasato C."/>
            <person name="Napoli C.A."/>
            <person name="Nelson D.R."/>
            <person name="Nyvall-Collen P."/>
            <person name="Peters A.F."/>
            <person name="Pommier C."/>
            <person name="Potin P."/>
            <person name="Poulain J."/>
            <person name="Quesneville H."/>
            <person name="Read B."/>
            <person name="Rensing S.A."/>
            <person name="Ritter A."/>
            <person name="Rousvoal S."/>
            <person name="Samanta M."/>
            <person name="Samson G."/>
            <person name="Schroeder D.C."/>
            <person name="Segurens B."/>
            <person name="Strittmatter M."/>
            <person name="Tonon T."/>
            <person name="Tregear J.W."/>
            <person name="Valentin K."/>
            <person name="von Dassow P."/>
            <person name="Yamagishi T."/>
            <person name="Van de Peer Y."/>
            <person name="Wincker P."/>
        </authorList>
    </citation>
    <scope>NUCLEOTIDE SEQUENCE [LARGE SCALE GENOMIC DNA]</scope>
    <source>
        <strain evidence="2">Ec32 / CCAP1310/4</strain>
    </source>
</reference>
<dbReference type="Gene3D" id="6.10.140.110">
    <property type="match status" value="1"/>
</dbReference>
<dbReference type="Proteomes" id="UP000002630">
    <property type="component" value="Linkage Group LG03"/>
</dbReference>
<dbReference type="EMBL" id="FN648596">
    <property type="protein sequence ID" value="CBN77521.1"/>
    <property type="molecule type" value="Genomic_DNA"/>
</dbReference>
<gene>
    <name evidence="1" type="ORF">Esi_0004_0075</name>
</gene>